<proteinExistence type="predicted"/>
<dbReference type="GeneID" id="78125770"/>
<organism evidence="1 2">
    <name type="scientific">Lentibacter algarum</name>
    <dbReference type="NCBI Taxonomy" id="576131"/>
    <lineage>
        <taxon>Bacteria</taxon>
        <taxon>Pseudomonadati</taxon>
        <taxon>Pseudomonadota</taxon>
        <taxon>Alphaproteobacteria</taxon>
        <taxon>Rhodobacterales</taxon>
        <taxon>Roseobacteraceae</taxon>
        <taxon>Lentibacter</taxon>
    </lineage>
</organism>
<protein>
    <submittedName>
        <fullName evidence="1">Uncharacterized protein</fullName>
    </submittedName>
</protein>
<dbReference type="GO" id="GO:0005509">
    <property type="term" value="F:calcium ion binding"/>
    <property type="evidence" value="ECO:0007669"/>
    <property type="project" value="InterPro"/>
</dbReference>
<evidence type="ECO:0000313" key="2">
    <source>
        <dbReference type="Proteomes" id="UP000199026"/>
    </source>
</evidence>
<dbReference type="AlphaFoldDB" id="A0A1H3N2G3"/>
<reference evidence="1 2" key="1">
    <citation type="submission" date="2016-10" db="EMBL/GenBank/DDBJ databases">
        <authorList>
            <person name="de Groot N.N."/>
        </authorList>
    </citation>
    <scope>NUCLEOTIDE SEQUENCE [LARGE SCALE GENOMIC DNA]</scope>
    <source>
        <strain evidence="1 2">DSM 24677</strain>
    </source>
</reference>
<dbReference type="EMBL" id="FNPR01000004">
    <property type="protein sequence ID" value="SDY82954.1"/>
    <property type="molecule type" value="Genomic_DNA"/>
</dbReference>
<name>A0A1H3N2G3_9RHOB</name>
<gene>
    <name evidence="1" type="ORF">SAMN05444486_104132</name>
</gene>
<sequence>MTIQNFASFEADTTRTSATSKLVKAWEAKNAKRAVKASGATLMALSLSACGGSDDVAAPTTPATPETPVVTPVSLTLTSAQNIITSAELTTGADSIAATQATIGSTDVIVDGTAGDGDTLTVASNGAAINLGTVAGIENIVVNVTDFGAAGVITATNVADGTLTVNNLQAAGSTDAAIDAAGSITIVAGSGVTGDLDVNMAADAATIVNTGGAATVDIDADNTDGEQTASVVVVDDVDLQVVDATTLNISAADGATVTLNASSEDLAGEDSTIAVTGTGVTLVAADADDIDGTVVTGATVETDMTTVTGNAFDMTGITGTLVINAAAAAAADTVTVADGATVELEADVTVELAFNDGATGDTTATATVILSEASTAGNGSEIQVEETGDTVGTLNIVADANQTAGDLVLDIETDVVINLSGAGNVDISMAQVSAGESTLNAAALTGVLTATADAELLTITGGSGNDVITALTAAEFVLDGGAGVDTLTTAADMTSGTFTGFEVMALGQATNDFLASQLSGQTMAITGGTDIEINAASSVDIASIDLSGLSFATATVDVVVDLTARDANALLANQGFTYIGSGAVDTVIGSANVDTISLGEGADTVTAGLGADIIDLTENTAAIDTVVMTTGGAIAADTIIGFTAGAGGDNVDIDLSDINAIVTDLNTADAAVAATAAASQIGQVAVGAFDMGSAAAGDNILNIVGDYASATALETALEVGGTSALTADGAVTAGDAFLVLYDNGSDSFLATVTSAAGAADDATFAAGDLTVTSIMEFTGVADSASFVAANFDIIA</sequence>
<dbReference type="Proteomes" id="UP000199026">
    <property type="component" value="Unassembled WGS sequence"/>
</dbReference>
<dbReference type="Pfam" id="PF00353">
    <property type="entry name" value="HemolysinCabind"/>
    <property type="match status" value="2"/>
</dbReference>
<evidence type="ECO:0000313" key="1">
    <source>
        <dbReference type="EMBL" id="SDY82954.1"/>
    </source>
</evidence>
<dbReference type="RefSeq" id="WP_089894087.1">
    <property type="nucleotide sequence ID" value="NZ_FNPR01000004.1"/>
</dbReference>
<accession>A0A1H3N2G3</accession>
<dbReference type="STRING" id="576131.SAMN05444486_104132"/>
<keyword evidence="2" id="KW-1185">Reference proteome</keyword>
<dbReference type="OrthoDB" id="10021348at2"/>
<dbReference type="InterPro" id="IPR001343">
    <property type="entry name" value="Hemolysn_Ca-bd"/>
</dbReference>